<dbReference type="Pfam" id="PF14398">
    <property type="entry name" value="ATPgrasp_YheCD"/>
    <property type="match status" value="1"/>
</dbReference>
<keyword evidence="3" id="KW-0436">Ligase</keyword>
<accession>A0A7W5GAH5</accession>
<dbReference type="SUPFAM" id="SSF56059">
    <property type="entry name" value="Glutathione synthetase ATP-binding domain-like"/>
    <property type="match status" value="1"/>
</dbReference>
<keyword evidence="1" id="KW-0067">ATP-binding</keyword>
<dbReference type="EMBL" id="JACHXW010000009">
    <property type="protein sequence ID" value="MBB3153234.1"/>
    <property type="molecule type" value="Genomic_DNA"/>
</dbReference>
<keyword evidence="4" id="KW-1185">Reference proteome</keyword>
<proteinExistence type="predicted"/>
<dbReference type="InterPro" id="IPR026838">
    <property type="entry name" value="YheC/D"/>
</dbReference>
<dbReference type="GO" id="GO:0005524">
    <property type="term" value="F:ATP binding"/>
    <property type="evidence" value="ECO:0007669"/>
    <property type="project" value="UniProtKB-UniRule"/>
</dbReference>
<dbReference type="GO" id="GO:0016874">
    <property type="term" value="F:ligase activity"/>
    <property type="evidence" value="ECO:0007669"/>
    <property type="project" value="UniProtKB-KW"/>
</dbReference>
<gene>
    <name evidence="3" type="ORF">FHS16_003296</name>
</gene>
<evidence type="ECO:0000313" key="4">
    <source>
        <dbReference type="Proteomes" id="UP000518605"/>
    </source>
</evidence>
<comment type="caution">
    <text evidence="3">The sequence shown here is derived from an EMBL/GenBank/DDBJ whole genome shotgun (WGS) entry which is preliminary data.</text>
</comment>
<organism evidence="3 4">
    <name type="scientific">Paenibacillus endophyticus</name>
    <dbReference type="NCBI Taxonomy" id="1294268"/>
    <lineage>
        <taxon>Bacteria</taxon>
        <taxon>Bacillati</taxon>
        <taxon>Bacillota</taxon>
        <taxon>Bacilli</taxon>
        <taxon>Bacillales</taxon>
        <taxon>Paenibacillaceae</taxon>
        <taxon>Paenibacillus</taxon>
    </lineage>
</organism>
<protein>
    <submittedName>
        <fullName evidence="3">Glutathione synthase/RimK-type ligase-like ATP-grasp enzyme</fullName>
    </submittedName>
</protein>
<feature type="domain" description="ATP-grasp" evidence="2">
    <location>
        <begin position="30"/>
        <end position="262"/>
    </location>
</feature>
<reference evidence="3 4" key="1">
    <citation type="submission" date="2020-08" db="EMBL/GenBank/DDBJ databases">
        <title>Genomic Encyclopedia of Type Strains, Phase III (KMG-III): the genomes of soil and plant-associated and newly described type strains.</title>
        <authorList>
            <person name="Whitman W."/>
        </authorList>
    </citation>
    <scope>NUCLEOTIDE SEQUENCE [LARGE SCALE GENOMIC DNA]</scope>
    <source>
        <strain evidence="3 4">CECT 8234</strain>
    </source>
</reference>
<dbReference type="GO" id="GO:0046872">
    <property type="term" value="F:metal ion binding"/>
    <property type="evidence" value="ECO:0007669"/>
    <property type="project" value="InterPro"/>
</dbReference>
<evidence type="ECO:0000256" key="1">
    <source>
        <dbReference type="PROSITE-ProRule" id="PRU00409"/>
    </source>
</evidence>
<name>A0A7W5GAH5_9BACL</name>
<dbReference type="AlphaFoldDB" id="A0A7W5GAH5"/>
<dbReference type="Gene3D" id="3.30.470.20">
    <property type="entry name" value="ATP-grasp fold, B domain"/>
    <property type="match status" value="1"/>
</dbReference>
<dbReference type="InterPro" id="IPR011761">
    <property type="entry name" value="ATP-grasp"/>
</dbReference>
<evidence type="ECO:0000313" key="3">
    <source>
        <dbReference type="EMBL" id="MBB3153234.1"/>
    </source>
</evidence>
<dbReference type="PROSITE" id="PS50975">
    <property type="entry name" value="ATP_GRASP"/>
    <property type="match status" value="1"/>
</dbReference>
<dbReference type="Proteomes" id="UP000518605">
    <property type="component" value="Unassembled WGS sequence"/>
</dbReference>
<dbReference type="RefSeq" id="WP_312890935.1">
    <property type="nucleotide sequence ID" value="NZ_CBCSLB010000033.1"/>
</dbReference>
<sequence>MKQKPGERALEGKGSRRVADKWAKSEVLRGDVGLARHLPQTKVMTEKSLDEMLRKWRMVYVKPIRGSQGNGVMRAELKSGSRSGGVGPRYIYQLGETRRTFSTYAAFYRSILEVTKRQGYLVQKGIRMLKHGGRPFDIRLVMQRSPQGVWVATGTLGRVAHPRKIVTNGSQGGMIYPTAYLLKPFASKVLRSRMLEGMDKLAVRVAKRLHGAYPGIKELGLDLAVDRQLKPWILEVNTVPDPCPFTLLEDQSMLRRIVRYAKAYGKTYRLHCKKAKRGKRRGML</sequence>
<evidence type="ECO:0000259" key="2">
    <source>
        <dbReference type="PROSITE" id="PS50975"/>
    </source>
</evidence>
<keyword evidence="1" id="KW-0547">Nucleotide-binding</keyword>